<dbReference type="SUPFAM" id="SSF52540">
    <property type="entry name" value="P-loop containing nucleoside triphosphate hydrolases"/>
    <property type="match status" value="1"/>
</dbReference>
<dbReference type="EMBL" id="CP063845">
    <property type="protein sequence ID" value="UFP94774.1"/>
    <property type="molecule type" value="Genomic_DNA"/>
</dbReference>
<evidence type="ECO:0000256" key="3">
    <source>
        <dbReference type="ARBA" id="ARBA00022741"/>
    </source>
</evidence>
<dbReference type="CDD" id="cd07346">
    <property type="entry name" value="ABC_6TM_exporters"/>
    <property type="match status" value="1"/>
</dbReference>
<dbReference type="Gene3D" id="1.20.1560.10">
    <property type="entry name" value="ABC transporter type 1, transmembrane domain"/>
    <property type="match status" value="1"/>
</dbReference>
<keyword evidence="6 7" id="KW-0472">Membrane</keyword>
<protein>
    <submittedName>
        <fullName evidence="10">ABC transporter ATP-binding protein</fullName>
    </submittedName>
</protein>
<dbReference type="SMART" id="SM00382">
    <property type="entry name" value="AAA"/>
    <property type="match status" value="1"/>
</dbReference>
<feature type="transmembrane region" description="Helical" evidence="7">
    <location>
        <begin position="243"/>
        <end position="263"/>
    </location>
</feature>
<sequence length="598" mass="64706">MLVDFGFDLAGRTDPRLWRGLALSVLQALVGVVPYLVLYFALEAVFAGRATDALAWGSAAILGLCLLLVWVVRAHAMLDNFAATYALVCDMRLRLADHLGRLPMGFFTRRRTGALADVLTGDFAIYTEVVTHTWGLVVANLALPVCIAGVLFLTDWRLALLAVATLPFALLGAIWSQRLLVRAGLKLTIAKADTVGRLVEYIQGIAVLRAFGRTGAKHAALSASLAQLEKQSLRTELAPAPALLLYGFTVELGFTIAAVAGAWMLTGGTLSPAVYLLFLVLSLRFYKSLGELGIYLAELRFASATIGRIRAYFGEPEQPEPATPNAPAGGDVVFDDVSFAYEEQTVLSQVSAAMCPGTLTALVGPSGSGKSTVAHLTTRLWDVDSGSIRIGGVDVREMAMATLQQHIGLVFQEVYLFRDTVLNNIRLGRPDATAEQVLAAAKAAHAHAFILDLPQGYDTILGEGGYSLSGGQRQRLSIARALLKDAPILILDEATASVDLDNERLIQEAIAQLARGRTVIVIAHRLWTVQHADQILYFECGRIVERGTHAELLDLENGRYRRQWQAQQQARGWRIGGATLLQLQPGSRSLLSDEPAEI</sequence>
<evidence type="ECO:0000313" key="10">
    <source>
        <dbReference type="EMBL" id="UFP94774.1"/>
    </source>
</evidence>
<feature type="transmembrane region" description="Helical" evidence="7">
    <location>
        <begin position="53"/>
        <end position="72"/>
    </location>
</feature>
<dbReference type="InterPro" id="IPR027417">
    <property type="entry name" value="P-loop_NTPase"/>
</dbReference>
<keyword evidence="5 7" id="KW-1133">Transmembrane helix</keyword>
<proteinExistence type="predicted"/>
<feature type="transmembrane region" description="Helical" evidence="7">
    <location>
        <begin position="158"/>
        <end position="176"/>
    </location>
</feature>
<feature type="transmembrane region" description="Helical" evidence="7">
    <location>
        <begin position="269"/>
        <end position="286"/>
    </location>
</feature>
<evidence type="ECO:0000256" key="6">
    <source>
        <dbReference type="ARBA" id="ARBA00023136"/>
    </source>
</evidence>
<dbReference type="PANTHER" id="PTHR24221:SF397">
    <property type="entry name" value="ABC TRANSPORTER, ATP-BINDING TRANSMEMBRANE PROTEIN"/>
    <property type="match status" value="1"/>
</dbReference>
<dbReference type="InterPro" id="IPR011527">
    <property type="entry name" value="ABC1_TM_dom"/>
</dbReference>
<keyword evidence="2 7" id="KW-0812">Transmembrane</keyword>
<gene>
    <name evidence="10" type="ORF">ISF26_00515</name>
</gene>
<dbReference type="InterPro" id="IPR003593">
    <property type="entry name" value="AAA+_ATPase"/>
</dbReference>
<feature type="domain" description="ABC transmembrane type-1" evidence="9">
    <location>
        <begin position="20"/>
        <end position="299"/>
    </location>
</feature>
<dbReference type="PROSITE" id="PS00211">
    <property type="entry name" value="ABC_TRANSPORTER_1"/>
    <property type="match status" value="1"/>
</dbReference>
<keyword evidence="4 10" id="KW-0067">ATP-binding</keyword>
<evidence type="ECO:0000259" key="9">
    <source>
        <dbReference type="PROSITE" id="PS50929"/>
    </source>
</evidence>
<dbReference type="Pfam" id="PF00664">
    <property type="entry name" value="ABC_membrane"/>
    <property type="match status" value="1"/>
</dbReference>
<name>A0ABY3PME2_9CYAN</name>
<dbReference type="GO" id="GO:0005524">
    <property type="term" value="F:ATP binding"/>
    <property type="evidence" value="ECO:0007669"/>
    <property type="project" value="UniProtKB-KW"/>
</dbReference>
<evidence type="ECO:0000256" key="5">
    <source>
        <dbReference type="ARBA" id="ARBA00022989"/>
    </source>
</evidence>
<dbReference type="InterPro" id="IPR003439">
    <property type="entry name" value="ABC_transporter-like_ATP-bd"/>
</dbReference>
<evidence type="ECO:0000256" key="4">
    <source>
        <dbReference type="ARBA" id="ARBA00022840"/>
    </source>
</evidence>
<comment type="subcellular location">
    <subcellularLocation>
        <location evidence="1">Cell membrane</location>
        <topology evidence="1">Multi-pass membrane protein</topology>
    </subcellularLocation>
</comment>
<dbReference type="Gene3D" id="3.40.50.300">
    <property type="entry name" value="P-loop containing nucleotide triphosphate hydrolases"/>
    <property type="match status" value="1"/>
</dbReference>
<keyword evidence="11" id="KW-1185">Reference proteome</keyword>
<dbReference type="InterPro" id="IPR017871">
    <property type="entry name" value="ABC_transporter-like_CS"/>
</dbReference>
<feature type="transmembrane region" description="Helical" evidence="7">
    <location>
        <begin position="133"/>
        <end position="152"/>
    </location>
</feature>
<dbReference type="SUPFAM" id="SSF90123">
    <property type="entry name" value="ABC transporter transmembrane region"/>
    <property type="match status" value="1"/>
</dbReference>
<dbReference type="InterPro" id="IPR039421">
    <property type="entry name" value="Type_1_exporter"/>
</dbReference>
<dbReference type="PROSITE" id="PS50929">
    <property type="entry name" value="ABC_TM1F"/>
    <property type="match status" value="1"/>
</dbReference>
<organism evidence="10 11">
    <name type="scientific">Gloeobacter morelensis MG652769</name>
    <dbReference type="NCBI Taxonomy" id="2781736"/>
    <lineage>
        <taxon>Bacteria</taxon>
        <taxon>Bacillati</taxon>
        <taxon>Cyanobacteriota</taxon>
        <taxon>Cyanophyceae</taxon>
        <taxon>Gloeobacterales</taxon>
        <taxon>Gloeobacteraceae</taxon>
        <taxon>Gloeobacter</taxon>
        <taxon>Gloeobacter morelensis</taxon>
    </lineage>
</organism>
<evidence type="ECO:0000313" key="11">
    <source>
        <dbReference type="Proteomes" id="UP001054846"/>
    </source>
</evidence>
<evidence type="ECO:0000256" key="7">
    <source>
        <dbReference type="SAM" id="Phobius"/>
    </source>
</evidence>
<evidence type="ECO:0000259" key="8">
    <source>
        <dbReference type="PROSITE" id="PS50893"/>
    </source>
</evidence>
<feature type="transmembrane region" description="Helical" evidence="7">
    <location>
        <begin position="21"/>
        <end position="41"/>
    </location>
</feature>
<accession>A0ABY3PME2</accession>
<dbReference type="Proteomes" id="UP001054846">
    <property type="component" value="Chromosome"/>
</dbReference>
<evidence type="ECO:0000256" key="1">
    <source>
        <dbReference type="ARBA" id="ARBA00004651"/>
    </source>
</evidence>
<keyword evidence="3" id="KW-0547">Nucleotide-binding</keyword>
<evidence type="ECO:0000256" key="2">
    <source>
        <dbReference type="ARBA" id="ARBA00022692"/>
    </source>
</evidence>
<dbReference type="Pfam" id="PF00005">
    <property type="entry name" value="ABC_tran"/>
    <property type="match status" value="1"/>
</dbReference>
<dbReference type="PROSITE" id="PS50893">
    <property type="entry name" value="ABC_TRANSPORTER_2"/>
    <property type="match status" value="1"/>
</dbReference>
<reference evidence="10 11" key="1">
    <citation type="journal article" date="2021" name="Genome Biol. Evol.">
        <title>Complete Genome Sequencing of a Novel Gloeobacter Species from a Waterfall Cave in Mexico.</title>
        <authorList>
            <person name="Saw J.H."/>
            <person name="Cardona T."/>
            <person name="Montejano G."/>
        </authorList>
    </citation>
    <scope>NUCLEOTIDE SEQUENCE [LARGE SCALE GENOMIC DNA]</scope>
    <source>
        <strain evidence="10">MG652769</strain>
    </source>
</reference>
<dbReference type="PANTHER" id="PTHR24221">
    <property type="entry name" value="ATP-BINDING CASSETTE SUB-FAMILY B"/>
    <property type="match status" value="1"/>
</dbReference>
<feature type="domain" description="ABC transporter" evidence="8">
    <location>
        <begin position="332"/>
        <end position="565"/>
    </location>
</feature>
<dbReference type="RefSeq" id="WP_230841833.1">
    <property type="nucleotide sequence ID" value="NZ_CP063845.1"/>
</dbReference>
<dbReference type="InterPro" id="IPR036640">
    <property type="entry name" value="ABC1_TM_sf"/>
</dbReference>